<name>A0A1I4YEI8_PSUAM</name>
<feature type="transmembrane region" description="Helical" evidence="6">
    <location>
        <begin position="25"/>
        <end position="43"/>
    </location>
</feature>
<dbReference type="EMBL" id="FOUY01000013">
    <property type="protein sequence ID" value="SFN36412.1"/>
    <property type="molecule type" value="Genomic_DNA"/>
</dbReference>
<feature type="region of interest" description="Disordered" evidence="5">
    <location>
        <begin position="210"/>
        <end position="229"/>
    </location>
</feature>
<protein>
    <submittedName>
        <fullName evidence="8">Sugar phosphate permease</fullName>
    </submittedName>
</protein>
<dbReference type="GO" id="GO:0005886">
    <property type="term" value="C:plasma membrane"/>
    <property type="evidence" value="ECO:0007669"/>
    <property type="project" value="UniProtKB-SubCell"/>
</dbReference>
<feature type="domain" description="Major facilitator superfamily (MFS) profile" evidence="7">
    <location>
        <begin position="30"/>
        <end position="436"/>
    </location>
</feature>
<feature type="transmembrane region" description="Helical" evidence="6">
    <location>
        <begin position="285"/>
        <end position="306"/>
    </location>
</feature>
<keyword evidence="2 6" id="KW-0812">Transmembrane</keyword>
<keyword evidence="9" id="KW-1185">Reference proteome</keyword>
<feature type="transmembrane region" description="Helical" evidence="6">
    <location>
        <begin position="184"/>
        <end position="202"/>
    </location>
</feature>
<gene>
    <name evidence="8" type="ORF">SAMN05216207_101374</name>
</gene>
<dbReference type="OrthoDB" id="4474610at2"/>
<feature type="compositionally biased region" description="Polar residues" evidence="5">
    <location>
        <begin position="217"/>
        <end position="229"/>
    </location>
</feature>
<keyword evidence="3 6" id="KW-1133">Transmembrane helix</keyword>
<sequence>MASGSAPAVTGTATTTPDPGAGSRTTAWGLTGLLVLLYVVNWADKAVLGIVAQPLADELGLSASQIGLVGSAFFVTFTIGGFFAGLLDRWMPLKWSLVLLALGWAVAMLPAVVAATFAVLLVSRMVLGFAEGPSGAMIHTGVYSWHPPEKRGVPSACITAAASIAKIAIAPVLTLIVATWGWRAAFVTLAAVGVVWCLVWLPTWREGPYGKRAAPARSTTESTTQADQPTASVPWGRILRTPTFLGGVAAILPMYAVVTVVLTWLPSYFEEGLGYSRVQAGVMFGFPSIASLLMLFVLTGISDRLISRGSTSRMLRGVLPATGLLACGLSLTALPWFDVPWMAVVVVSVGYSFGASIFPLFNSAISEVVPARQLAGTLGVFLALMATGGLVGPYLTGLVVDAAATPAEGYASAFQIFGVMSVVGAVIALLTVNPERDKARLLGASATSRHAGVQE</sequence>
<feature type="transmembrane region" description="Helical" evidence="6">
    <location>
        <begin position="318"/>
        <end position="337"/>
    </location>
</feature>
<reference evidence="8 9" key="1">
    <citation type="submission" date="2016-10" db="EMBL/GenBank/DDBJ databases">
        <authorList>
            <person name="de Groot N.N."/>
        </authorList>
    </citation>
    <scope>NUCLEOTIDE SEQUENCE [LARGE SCALE GENOMIC DNA]</scope>
    <source>
        <strain evidence="8 9">CGMCC 4.1877</strain>
    </source>
</reference>
<evidence type="ECO:0000313" key="8">
    <source>
        <dbReference type="EMBL" id="SFN36412.1"/>
    </source>
</evidence>
<evidence type="ECO:0000259" key="7">
    <source>
        <dbReference type="PROSITE" id="PS50850"/>
    </source>
</evidence>
<proteinExistence type="predicted"/>
<dbReference type="InterPro" id="IPR011701">
    <property type="entry name" value="MFS"/>
</dbReference>
<dbReference type="STRING" id="260086.SAMN05216207_101374"/>
<feature type="region of interest" description="Disordered" evidence="5">
    <location>
        <begin position="1"/>
        <end position="21"/>
    </location>
</feature>
<dbReference type="AlphaFoldDB" id="A0A1I4YEI8"/>
<evidence type="ECO:0000256" key="2">
    <source>
        <dbReference type="ARBA" id="ARBA00022692"/>
    </source>
</evidence>
<dbReference type="Pfam" id="PF07690">
    <property type="entry name" value="MFS_1"/>
    <property type="match status" value="1"/>
</dbReference>
<dbReference type="InterPro" id="IPR020846">
    <property type="entry name" value="MFS_dom"/>
</dbReference>
<dbReference type="PROSITE" id="PS50850">
    <property type="entry name" value="MFS"/>
    <property type="match status" value="1"/>
</dbReference>
<dbReference type="Gene3D" id="1.20.1250.20">
    <property type="entry name" value="MFS general substrate transporter like domains"/>
    <property type="match status" value="2"/>
</dbReference>
<feature type="transmembrane region" description="Helical" evidence="6">
    <location>
        <begin position="97"/>
        <end position="120"/>
    </location>
</feature>
<feature type="transmembrane region" description="Helical" evidence="6">
    <location>
        <begin position="244"/>
        <end position="265"/>
    </location>
</feature>
<evidence type="ECO:0000256" key="6">
    <source>
        <dbReference type="SAM" id="Phobius"/>
    </source>
</evidence>
<comment type="subcellular location">
    <subcellularLocation>
        <location evidence="1">Cell membrane</location>
        <topology evidence="1">Multi-pass membrane protein</topology>
    </subcellularLocation>
</comment>
<dbReference type="GO" id="GO:0022857">
    <property type="term" value="F:transmembrane transporter activity"/>
    <property type="evidence" value="ECO:0007669"/>
    <property type="project" value="InterPro"/>
</dbReference>
<feature type="transmembrane region" description="Helical" evidence="6">
    <location>
        <begin position="157"/>
        <end position="178"/>
    </location>
</feature>
<dbReference type="InterPro" id="IPR036259">
    <property type="entry name" value="MFS_trans_sf"/>
</dbReference>
<dbReference type="InterPro" id="IPR050382">
    <property type="entry name" value="MFS_Na/Anion_cotransporter"/>
</dbReference>
<evidence type="ECO:0000256" key="1">
    <source>
        <dbReference type="ARBA" id="ARBA00004651"/>
    </source>
</evidence>
<feature type="transmembrane region" description="Helical" evidence="6">
    <location>
        <begin position="63"/>
        <end position="85"/>
    </location>
</feature>
<evidence type="ECO:0000256" key="5">
    <source>
        <dbReference type="SAM" id="MobiDB-lite"/>
    </source>
</evidence>
<dbReference type="PANTHER" id="PTHR11662:SF450">
    <property type="entry name" value="BLR1003 PROTEIN"/>
    <property type="match status" value="1"/>
</dbReference>
<feature type="transmembrane region" description="Helical" evidence="6">
    <location>
        <begin position="374"/>
        <end position="395"/>
    </location>
</feature>
<dbReference type="Proteomes" id="UP000199614">
    <property type="component" value="Unassembled WGS sequence"/>
</dbReference>
<organism evidence="8 9">
    <name type="scientific">Pseudonocardia ammonioxydans</name>
    <dbReference type="NCBI Taxonomy" id="260086"/>
    <lineage>
        <taxon>Bacteria</taxon>
        <taxon>Bacillati</taxon>
        <taxon>Actinomycetota</taxon>
        <taxon>Actinomycetes</taxon>
        <taxon>Pseudonocardiales</taxon>
        <taxon>Pseudonocardiaceae</taxon>
        <taxon>Pseudonocardia</taxon>
    </lineage>
</organism>
<dbReference type="PANTHER" id="PTHR11662">
    <property type="entry name" value="SOLUTE CARRIER FAMILY 17"/>
    <property type="match status" value="1"/>
</dbReference>
<feature type="transmembrane region" description="Helical" evidence="6">
    <location>
        <begin position="410"/>
        <end position="432"/>
    </location>
</feature>
<evidence type="ECO:0000256" key="4">
    <source>
        <dbReference type="ARBA" id="ARBA00023136"/>
    </source>
</evidence>
<evidence type="ECO:0000256" key="3">
    <source>
        <dbReference type="ARBA" id="ARBA00022989"/>
    </source>
</evidence>
<accession>A0A1I4YEI8</accession>
<feature type="transmembrane region" description="Helical" evidence="6">
    <location>
        <begin position="343"/>
        <end position="362"/>
    </location>
</feature>
<evidence type="ECO:0000313" key="9">
    <source>
        <dbReference type="Proteomes" id="UP000199614"/>
    </source>
</evidence>
<dbReference type="RefSeq" id="WP_093342991.1">
    <property type="nucleotide sequence ID" value="NZ_FOUY01000013.1"/>
</dbReference>
<keyword evidence="4 6" id="KW-0472">Membrane</keyword>
<dbReference type="SUPFAM" id="SSF103473">
    <property type="entry name" value="MFS general substrate transporter"/>
    <property type="match status" value="1"/>
</dbReference>